<dbReference type="Gene3D" id="3.30.497.10">
    <property type="entry name" value="Antithrombin, subunit I, domain 2"/>
    <property type="match status" value="1"/>
</dbReference>
<dbReference type="GO" id="GO:0005615">
    <property type="term" value="C:extracellular space"/>
    <property type="evidence" value="ECO:0007669"/>
    <property type="project" value="InterPro"/>
</dbReference>
<evidence type="ECO:0000256" key="3">
    <source>
        <dbReference type="RuleBase" id="RU000411"/>
    </source>
</evidence>
<feature type="signal peptide" evidence="4">
    <location>
        <begin position="1"/>
        <end position="15"/>
    </location>
</feature>
<dbReference type="PROSITE" id="PS00284">
    <property type="entry name" value="SERPIN"/>
    <property type="match status" value="1"/>
</dbReference>
<evidence type="ECO:0000259" key="5">
    <source>
        <dbReference type="SMART" id="SM00093"/>
    </source>
</evidence>
<keyword evidence="4" id="KW-0732">Signal</keyword>
<name>A0A9P0G3R6_BEMTA</name>
<protein>
    <recommendedName>
        <fullName evidence="5">Serpin domain-containing protein</fullName>
    </recommendedName>
</protein>
<dbReference type="SMART" id="SM00093">
    <property type="entry name" value="SERPIN"/>
    <property type="match status" value="1"/>
</dbReference>
<dbReference type="CDD" id="cd19594">
    <property type="entry name" value="serpin_crustaceans_chelicerates_insects"/>
    <property type="match status" value="1"/>
</dbReference>
<dbReference type="Pfam" id="PF00079">
    <property type="entry name" value="Serpin"/>
    <property type="match status" value="1"/>
</dbReference>
<dbReference type="InterPro" id="IPR042185">
    <property type="entry name" value="Serpin_sf_2"/>
</dbReference>
<dbReference type="InterPro" id="IPR036186">
    <property type="entry name" value="Serpin_sf"/>
</dbReference>
<dbReference type="InterPro" id="IPR000215">
    <property type="entry name" value="Serpin_fam"/>
</dbReference>
<proteinExistence type="inferred from homology"/>
<evidence type="ECO:0000313" key="6">
    <source>
        <dbReference type="EMBL" id="CAH0769331.1"/>
    </source>
</evidence>
<dbReference type="Gene3D" id="2.30.39.10">
    <property type="entry name" value="Alpha-1-antitrypsin, domain 1"/>
    <property type="match status" value="1"/>
</dbReference>
<keyword evidence="2" id="KW-0722">Serine protease inhibitor</keyword>
<gene>
    <name evidence="6" type="ORF">BEMITA_LOCUS6345</name>
</gene>
<dbReference type="InterPro" id="IPR023796">
    <property type="entry name" value="Serpin_dom"/>
</dbReference>
<organism evidence="6 7">
    <name type="scientific">Bemisia tabaci</name>
    <name type="common">Sweetpotato whitefly</name>
    <name type="synonym">Aleurodes tabaci</name>
    <dbReference type="NCBI Taxonomy" id="7038"/>
    <lineage>
        <taxon>Eukaryota</taxon>
        <taxon>Metazoa</taxon>
        <taxon>Ecdysozoa</taxon>
        <taxon>Arthropoda</taxon>
        <taxon>Hexapoda</taxon>
        <taxon>Insecta</taxon>
        <taxon>Pterygota</taxon>
        <taxon>Neoptera</taxon>
        <taxon>Paraneoptera</taxon>
        <taxon>Hemiptera</taxon>
        <taxon>Sternorrhyncha</taxon>
        <taxon>Aleyrodoidea</taxon>
        <taxon>Aleyrodidae</taxon>
        <taxon>Aleyrodinae</taxon>
        <taxon>Bemisia</taxon>
    </lineage>
</organism>
<dbReference type="Proteomes" id="UP001152759">
    <property type="component" value="Chromosome 3"/>
</dbReference>
<dbReference type="InterPro" id="IPR023795">
    <property type="entry name" value="Serpin_CS"/>
</dbReference>
<comment type="similarity">
    <text evidence="3">Belongs to the serpin family.</text>
</comment>
<reference evidence="6" key="1">
    <citation type="submission" date="2021-12" db="EMBL/GenBank/DDBJ databases">
        <authorList>
            <person name="King R."/>
        </authorList>
    </citation>
    <scope>NUCLEOTIDE SEQUENCE</scope>
</reference>
<keyword evidence="1" id="KW-0646">Protease inhibitor</keyword>
<dbReference type="InterPro" id="IPR042178">
    <property type="entry name" value="Serpin_sf_1"/>
</dbReference>
<feature type="domain" description="Serpin" evidence="5">
    <location>
        <begin position="54"/>
        <end position="421"/>
    </location>
</feature>
<dbReference type="GO" id="GO:0004867">
    <property type="term" value="F:serine-type endopeptidase inhibitor activity"/>
    <property type="evidence" value="ECO:0007669"/>
    <property type="project" value="UniProtKB-KW"/>
</dbReference>
<evidence type="ECO:0000313" key="7">
    <source>
        <dbReference type="Proteomes" id="UP001152759"/>
    </source>
</evidence>
<dbReference type="SUPFAM" id="SSF56574">
    <property type="entry name" value="Serpins"/>
    <property type="match status" value="1"/>
</dbReference>
<dbReference type="PANTHER" id="PTHR11461:SF278">
    <property type="entry name" value="SERINE PROTEASE INHIBITOR 88EA"/>
    <property type="match status" value="1"/>
</dbReference>
<dbReference type="PANTHER" id="PTHR11461">
    <property type="entry name" value="SERINE PROTEASE INHIBITOR, SERPIN"/>
    <property type="match status" value="1"/>
</dbReference>
<dbReference type="EMBL" id="OU963864">
    <property type="protein sequence ID" value="CAH0769331.1"/>
    <property type="molecule type" value="Genomic_DNA"/>
</dbReference>
<accession>A0A9P0G3R6</accession>
<evidence type="ECO:0000256" key="1">
    <source>
        <dbReference type="ARBA" id="ARBA00022690"/>
    </source>
</evidence>
<sequence length="424" mass="46810">MLGLVLAGLFVGARAADAPAAMADCPFDVSNLETAAATPPSETSLYGGQIDFSVNLFKSIVEANKGQANVFLSPYSVFDALLLTYFASAGSTEQDLKKVLGLPDNYDKGRVVREYKMNAFLNSIRGQNATSQELASANRMFLSSELPVRECMKGAFKEEFVPLDFRADPEAARKTINDWVAATTKNNILDFLPRGLIDPDTKLAMVNAAYFKGLWQSQFLPESTKKDTFYKTPDTKMNVEMMMQKGTFNYMESKQLGAHVLELKYKDDQIKMFVILPPFIAPNAIHDVIDRLDSDILKEIVSLKSARSREVQLYFPKFAVELEIELLHHLSQIGAGEVFSAAGNFSGLVKSGNVRLGSALHKAKVEVNEKGTKAAAATAVVSFRSARPLDSLVFKCNHPFVYLIYDKIQNAVLFAGVYYSPTKN</sequence>
<keyword evidence="7" id="KW-1185">Reference proteome</keyword>
<evidence type="ECO:0000256" key="2">
    <source>
        <dbReference type="ARBA" id="ARBA00022900"/>
    </source>
</evidence>
<evidence type="ECO:0000256" key="4">
    <source>
        <dbReference type="SAM" id="SignalP"/>
    </source>
</evidence>
<dbReference type="AlphaFoldDB" id="A0A9P0G3R6"/>
<feature type="chain" id="PRO_5040285836" description="Serpin domain-containing protein" evidence="4">
    <location>
        <begin position="16"/>
        <end position="424"/>
    </location>
</feature>